<dbReference type="InterPro" id="IPR005107">
    <property type="entry name" value="CO_DH_flav_C"/>
</dbReference>
<dbReference type="SMART" id="SM01008">
    <property type="entry name" value="Ald_Xan_dh_C"/>
    <property type="match status" value="1"/>
</dbReference>
<evidence type="ECO:0000259" key="3">
    <source>
        <dbReference type="SMART" id="SM01008"/>
    </source>
</evidence>
<dbReference type="InterPro" id="IPR036683">
    <property type="entry name" value="CO_DH_flav_C_dom_sf"/>
</dbReference>
<evidence type="ECO:0000313" key="6">
    <source>
        <dbReference type="RefSeq" id="XP_026687972.1"/>
    </source>
</evidence>
<dbReference type="Gene3D" id="3.90.1170.50">
    <property type="entry name" value="Aldehyde oxidase/xanthine dehydrogenase, a/b hammerhead"/>
    <property type="match status" value="1"/>
</dbReference>
<dbReference type="PANTHER" id="PTHR11908:SF132">
    <property type="entry name" value="ALDEHYDE OXIDASE 1-RELATED"/>
    <property type="match status" value="1"/>
</dbReference>
<keyword evidence="2" id="KW-0560">Oxidoreductase</keyword>
<dbReference type="InterPro" id="IPR037165">
    <property type="entry name" value="AldOxase/xan_DH_Mopterin-bd_sf"/>
</dbReference>
<dbReference type="Gene3D" id="3.30.365.10">
    <property type="entry name" value="Aldehyde oxidase/xanthine dehydrogenase, molybdopterin binding domain"/>
    <property type="match status" value="2"/>
</dbReference>
<keyword evidence="1" id="KW-0500">Molybdenum</keyword>
<sequence length="582" mass="63961">MKNSHPEFTSDVFVLLETVGATLTIRGTTGLESTISPAEFLQTNMFKKVILNITFPSKTKDTYYLRTFKIMPRGQNAHAIVNAGFLFNFDPEDKMKKVTATPSIVFGGISPKFVHATNLEQQIVGKSLLNEKDFQDALGILSKELVPTISTTPGSIHQTPEPDFDTTYRKQLALSLFYKFALGLSKEEINPKYISGSKAIQDERPVSDGDLVFDTDKKMWPLTKPVPKIDGLVQCAGEAEYVNDIPRVEGELFAAVLMADRGPAKIKSIDTSKALKHPGVHEFVSAKFIQGKNVIVEISETEAIFADKEIKFAGQFIGAIVADTYQNAIDAVNLIEVTYTDVKKPEFNLRKIVESGNTDRIKKGAEVTPTATKNNRAHKFKGTVELGGQYYYTMEPQTALGGYGSKLSRSCFPAVIAAVCSNVVNKPVKIVMPIETMTTGLGRRYSIYATYEGAVDDNGVIQTLNSAINVDEGASMNESSVEVMALGLRQTCPYDSSTFNIVLNSVLTDTPTTTWVRSPGATEIAAYLEHIMEHIAMVLKKDSSEVRIANYSLPQATSLLKQVKSSSNYDERSKAVETFNKV</sequence>
<reference evidence="6" key="1">
    <citation type="submission" date="2025-08" db="UniProtKB">
        <authorList>
            <consortium name="RefSeq"/>
        </authorList>
    </citation>
    <scope>IDENTIFICATION</scope>
</reference>
<dbReference type="AlphaFoldDB" id="A0A3Q0JHS8"/>
<dbReference type="PANTHER" id="PTHR11908">
    <property type="entry name" value="XANTHINE DEHYDROGENASE"/>
    <property type="match status" value="1"/>
</dbReference>
<feature type="domain" description="Aldehyde oxidase/xanthine dehydrogenase a/b hammerhead" evidence="3">
    <location>
        <begin position="236"/>
        <end position="343"/>
    </location>
</feature>
<organism evidence="5 6">
    <name type="scientific">Diaphorina citri</name>
    <name type="common">Asian citrus psyllid</name>
    <dbReference type="NCBI Taxonomy" id="121845"/>
    <lineage>
        <taxon>Eukaryota</taxon>
        <taxon>Metazoa</taxon>
        <taxon>Ecdysozoa</taxon>
        <taxon>Arthropoda</taxon>
        <taxon>Hexapoda</taxon>
        <taxon>Insecta</taxon>
        <taxon>Pterygota</taxon>
        <taxon>Neoptera</taxon>
        <taxon>Paraneoptera</taxon>
        <taxon>Hemiptera</taxon>
        <taxon>Sternorrhyncha</taxon>
        <taxon>Psylloidea</taxon>
        <taxon>Psyllidae</taxon>
        <taxon>Diaphorininae</taxon>
        <taxon>Diaphorina</taxon>
    </lineage>
</organism>
<dbReference type="GO" id="GO:0005506">
    <property type="term" value="F:iron ion binding"/>
    <property type="evidence" value="ECO:0007669"/>
    <property type="project" value="InterPro"/>
</dbReference>
<proteinExistence type="predicted"/>
<dbReference type="GO" id="GO:0016491">
    <property type="term" value="F:oxidoreductase activity"/>
    <property type="evidence" value="ECO:0007669"/>
    <property type="project" value="UniProtKB-KW"/>
</dbReference>
<dbReference type="InterPro" id="IPR000674">
    <property type="entry name" value="Ald_Oxase/Xan_DH_a/b"/>
</dbReference>
<dbReference type="PaxDb" id="121845-A0A3Q0JHS8"/>
<dbReference type="Pfam" id="PF01315">
    <property type="entry name" value="Ald_Xan_dh_C"/>
    <property type="match status" value="1"/>
</dbReference>
<dbReference type="Pfam" id="PF03450">
    <property type="entry name" value="CO_deh_flav_C"/>
    <property type="match status" value="1"/>
</dbReference>
<evidence type="ECO:0000313" key="5">
    <source>
        <dbReference type="Proteomes" id="UP000079169"/>
    </source>
</evidence>
<keyword evidence="5" id="KW-1185">Reference proteome</keyword>
<dbReference type="InterPro" id="IPR016208">
    <property type="entry name" value="Ald_Oxase/xanthine_DH-like"/>
</dbReference>
<dbReference type="KEGG" id="dci:103521524"/>
<dbReference type="InterPro" id="IPR008274">
    <property type="entry name" value="AldOxase/xan_DH_MoCoBD1"/>
</dbReference>
<feature type="non-terminal residue" evidence="6">
    <location>
        <position position="582"/>
    </location>
</feature>
<dbReference type="GeneID" id="103521524"/>
<name>A0A3Q0JHS8_DIACI</name>
<dbReference type="SUPFAM" id="SSF54665">
    <property type="entry name" value="CO dehydrogenase molybdoprotein N-domain-like"/>
    <property type="match status" value="1"/>
</dbReference>
<dbReference type="SUPFAM" id="SSF56003">
    <property type="entry name" value="Molybdenum cofactor-binding domain"/>
    <property type="match status" value="1"/>
</dbReference>
<dbReference type="SUPFAM" id="SSF55447">
    <property type="entry name" value="CO dehydrogenase flavoprotein C-terminal domain-like"/>
    <property type="match status" value="1"/>
</dbReference>
<evidence type="ECO:0000256" key="1">
    <source>
        <dbReference type="ARBA" id="ARBA00022505"/>
    </source>
</evidence>
<accession>A0A3Q0JHS8</accession>
<dbReference type="Gene3D" id="3.30.390.50">
    <property type="entry name" value="CO dehydrogenase flavoprotein, C-terminal domain"/>
    <property type="match status" value="1"/>
</dbReference>
<dbReference type="RefSeq" id="XP_026687972.1">
    <property type="nucleotide sequence ID" value="XM_026832171.1"/>
</dbReference>
<evidence type="ECO:0000259" key="4">
    <source>
        <dbReference type="SMART" id="SM01092"/>
    </source>
</evidence>
<evidence type="ECO:0000256" key="2">
    <source>
        <dbReference type="ARBA" id="ARBA00023002"/>
    </source>
</evidence>
<dbReference type="Proteomes" id="UP000079169">
    <property type="component" value="Unplaced"/>
</dbReference>
<dbReference type="Pfam" id="PF02738">
    <property type="entry name" value="MoCoBD_1"/>
    <property type="match status" value="1"/>
</dbReference>
<dbReference type="SMART" id="SM01092">
    <property type="entry name" value="CO_deh_flav_C"/>
    <property type="match status" value="1"/>
</dbReference>
<dbReference type="InterPro" id="IPR036856">
    <property type="entry name" value="Ald_Oxase/Xan_DH_a/b_sf"/>
</dbReference>
<protein>
    <submittedName>
        <fullName evidence="6">Xanthine dehydrogenase 2-like</fullName>
    </submittedName>
</protein>
<dbReference type="STRING" id="121845.A0A3Q0JHS8"/>
<gene>
    <name evidence="6" type="primary">LOC103521524</name>
</gene>
<feature type="domain" description="CO dehydrogenase flavoprotein C-terminal" evidence="4">
    <location>
        <begin position="66"/>
        <end position="184"/>
    </location>
</feature>